<proteinExistence type="predicted"/>
<name>A0A9X2ZFZ1_9FLAO</name>
<protein>
    <recommendedName>
        <fullName evidence="3">Lipoprotein</fullName>
    </recommendedName>
</protein>
<dbReference type="Proteomes" id="UP001151079">
    <property type="component" value="Unassembled WGS sequence"/>
</dbReference>
<dbReference type="PROSITE" id="PS51257">
    <property type="entry name" value="PROKAR_LIPOPROTEIN"/>
    <property type="match status" value="1"/>
</dbReference>
<evidence type="ECO:0000313" key="1">
    <source>
        <dbReference type="EMBL" id="MCV9926933.1"/>
    </source>
</evidence>
<reference evidence="1" key="1">
    <citation type="submission" date="2022-10" db="EMBL/GenBank/DDBJ databases">
        <title>Two novel species of Flavobacterium.</title>
        <authorList>
            <person name="Liu Q."/>
            <person name="Xin Y.-H."/>
        </authorList>
    </citation>
    <scope>NUCLEOTIDE SEQUENCE</scope>
    <source>
        <strain evidence="1">LS1R49</strain>
    </source>
</reference>
<dbReference type="AlphaFoldDB" id="A0A9X2ZFZ1"/>
<evidence type="ECO:0008006" key="3">
    <source>
        <dbReference type="Google" id="ProtNLM"/>
    </source>
</evidence>
<organism evidence="1 2">
    <name type="scientific">Flavobacterium shii</name>
    <dbReference type="NCBI Taxonomy" id="2987687"/>
    <lineage>
        <taxon>Bacteria</taxon>
        <taxon>Pseudomonadati</taxon>
        <taxon>Bacteroidota</taxon>
        <taxon>Flavobacteriia</taxon>
        <taxon>Flavobacteriales</taxon>
        <taxon>Flavobacteriaceae</taxon>
        <taxon>Flavobacterium</taxon>
    </lineage>
</organism>
<gene>
    <name evidence="1" type="ORF">OIU83_04690</name>
</gene>
<accession>A0A9X2ZFZ1</accession>
<keyword evidence="2" id="KW-1185">Reference proteome</keyword>
<dbReference type="EMBL" id="JAOZEW010000003">
    <property type="protein sequence ID" value="MCV9926933.1"/>
    <property type="molecule type" value="Genomic_DNA"/>
</dbReference>
<sequence length="329" mass="37699">MKKILSIAFLALLFASCKGNTKTDSDKNLGDQLNIKLVKDSSVVSVKENKEHELNNDNAVANYWAFYKISESSITGIPKKTESEIINKFKNIKIEIDEKNVKVGNLCSFEYYKSNKTPVKYYESTKTAKLYESIFLKNGLKLGNSLSVYQSLYPEKSCEIPWDELLVVDNTLVIVFDDYLVFFKKGNNIDQNDCYSKTKITSLPITKNVINGNNIWNQLDCTIANLDTKDYLRLPDIKDIKVFIIGNFNFDDFTYTLVTLKNNIVISKRDIGFVKEGDNGNTISEFTEFEINKNYVFNLDTKIKKGEDFKVLKEEKFKIDENGLIVVVK</sequence>
<comment type="caution">
    <text evidence="1">The sequence shown here is derived from an EMBL/GenBank/DDBJ whole genome shotgun (WGS) entry which is preliminary data.</text>
</comment>
<evidence type="ECO:0000313" key="2">
    <source>
        <dbReference type="Proteomes" id="UP001151079"/>
    </source>
</evidence>
<dbReference type="RefSeq" id="WP_264205110.1">
    <property type="nucleotide sequence ID" value="NZ_JAOZEW010000003.1"/>
</dbReference>